<keyword evidence="8" id="KW-1185">Reference proteome</keyword>
<proteinExistence type="predicted"/>
<keyword evidence="1" id="KW-0805">Transcription regulation</keyword>
<dbReference type="EMBL" id="JAFFZM010000008">
    <property type="protein sequence ID" value="MBO8199727.1"/>
    <property type="molecule type" value="Genomic_DNA"/>
</dbReference>
<protein>
    <submittedName>
        <fullName evidence="7">TetR/AcrR family transcriptional regulator</fullName>
    </submittedName>
</protein>
<evidence type="ECO:0000256" key="5">
    <source>
        <dbReference type="SAM" id="MobiDB-lite"/>
    </source>
</evidence>
<evidence type="ECO:0000256" key="4">
    <source>
        <dbReference type="PROSITE-ProRule" id="PRU00335"/>
    </source>
</evidence>
<dbReference type="Pfam" id="PF00440">
    <property type="entry name" value="TetR_N"/>
    <property type="match status" value="1"/>
</dbReference>
<dbReference type="GeneID" id="96260049"/>
<feature type="DNA-binding region" description="H-T-H motif" evidence="4">
    <location>
        <begin position="51"/>
        <end position="70"/>
    </location>
</feature>
<feature type="region of interest" description="Disordered" evidence="5">
    <location>
        <begin position="1"/>
        <end position="25"/>
    </location>
</feature>
<sequence length="204" mass="22807">MSDEPAPPSDAPGPRRARRPEARKLDPERSCRLLLEAAMEEFAAKGFAGARVQDIADRAGLNKQLIAYHFGGKEGLWNELSRLWVHQEETFNQPDTPLEEVLVRHLHQALDDPRGSRLNAWAGLTGAGPEVEREDLSDMERRKEAGEIGEDLDPGAVLLLLMGAVALPVVTPHTVRSVLGMDPRSSEFREFYTEQLRRIVRRLG</sequence>
<dbReference type="PANTHER" id="PTHR30055:SF234">
    <property type="entry name" value="HTH-TYPE TRANSCRIPTIONAL REGULATOR BETI"/>
    <property type="match status" value="1"/>
</dbReference>
<keyword evidence="2 4" id="KW-0238">DNA-binding</keyword>
<evidence type="ECO:0000259" key="6">
    <source>
        <dbReference type="PROSITE" id="PS50977"/>
    </source>
</evidence>
<dbReference type="SUPFAM" id="SSF46689">
    <property type="entry name" value="Homeodomain-like"/>
    <property type="match status" value="1"/>
</dbReference>
<dbReference type="RefSeq" id="WP_209211427.1">
    <property type="nucleotide sequence ID" value="NZ_JAFFZM010000008.1"/>
</dbReference>
<dbReference type="InterPro" id="IPR050109">
    <property type="entry name" value="HTH-type_TetR-like_transc_reg"/>
</dbReference>
<organism evidence="7 8">
    <name type="scientific">Streptomyces smyrnaeus</name>
    <dbReference type="NCBI Taxonomy" id="1387713"/>
    <lineage>
        <taxon>Bacteria</taxon>
        <taxon>Bacillati</taxon>
        <taxon>Actinomycetota</taxon>
        <taxon>Actinomycetes</taxon>
        <taxon>Kitasatosporales</taxon>
        <taxon>Streptomycetaceae</taxon>
        <taxon>Streptomyces</taxon>
    </lineage>
</organism>
<keyword evidence="3" id="KW-0804">Transcription</keyword>
<dbReference type="SUPFAM" id="SSF48498">
    <property type="entry name" value="Tetracyclin repressor-like, C-terminal domain"/>
    <property type="match status" value="1"/>
</dbReference>
<evidence type="ECO:0000313" key="7">
    <source>
        <dbReference type="EMBL" id="MBO8199727.1"/>
    </source>
</evidence>
<dbReference type="InterPro" id="IPR009057">
    <property type="entry name" value="Homeodomain-like_sf"/>
</dbReference>
<dbReference type="Gene3D" id="1.10.357.10">
    <property type="entry name" value="Tetracycline Repressor, domain 2"/>
    <property type="match status" value="1"/>
</dbReference>
<comment type="caution">
    <text evidence="7">The sequence shown here is derived from an EMBL/GenBank/DDBJ whole genome shotgun (WGS) entry which is preliminary data.</text>
</comment>
<dbReference type="Proteomes" id="UP000721954">
    <property type="component" value="Unassembled WGS sequence"/>
</dbReference>
<accession>A0ABS3XWD8</accession>
<dbReference type="PRINTS" id="PR00455">
    <property type="entry name" value="HTHTETR"/>
</dbReference>
<dbReference type="InterPro" id="IPR001647">
    <property type="entry name" value="HTH_TetR"/>
</dbReference>
<feature type="domain" description="HTH tetR-type" evidence="6">
    <location>
        <begin position="28"/>
        <end position="88"/>
    </location>
</feature>
<feature type="compositionally biased region" description="Pro residues" evidence="5">
    <location>
        <begin position="1"/>
        <end position="11"/>
    </location>
</feature>
<evidence type="ECO:0000313" key="8">
    <source>
        <dbReference type="Proteomes" id="UP000721954"/>
    </source>
</evidence>
<gene>
    <name evidence="7" type="ORF">JW613_15685</name>
</gene>
<name>A0ABS3XWD8_9ACTN</name>
<evidence type="ECO:0000256" key="1">
    <source>
        <dbReference type="ARBA" id="ARBA00023015"/>
    </source>
</evidence>
<evidence type="ECO:0000256" key="3">
    <source>
        <dbReference type="ARBA" id="ARBA00023163"/>
    </source>
</evidence>
<dbReference type="InterPro" id="IPR036271">
    <property type="entry name" value="Tet_transcr_reg_TetR-rel_C_sf"/>
</dbReference>
<reference evidence="7 8" key="1">
    <citation type="submission" date="2021-02" db="EMBL/GenBank/DDBJ databases">
        <title>Streptomyces spirodelae sp. nov., isolated from duckweed.</title>
        <authorList>
            <person name="Saimee Y."/>
            <person name="Duangmal K."/>
        </authorList>
    </citation>
    <scope>NUCLEOTIDE SEQUENCE [LARGE SCALE GENOMIC DNA]</scope>
    <source>
        <strain evidence="7 8">DSM 42105</strain>
    </source>
</reference>
<evidence type="ECO:0000256" key="2">
    <source>
        <dbReference type="ARBA" id="ARBA00023125"/>
    </source>
</evidence>
<dbReference type="PROSITE" id="PS50977">
    <property type="entry name" value="HTH_TETR_2"/>
    <property type="match status" value="1"/>
</dbReference>
<dbReference type="PANTHER" id="PTHR30055">
    <property type="entry name" value="HTH-TYPE TRANSCRIPTIONAL REGULATOR RUTR"/>
    <property type="match status" value="1"/>
</dbReference>